<keyword evidence="2" id="KW-0833">Ubl conjugation pathway</keyword>
<sequence>MAASKVFEEDEVFVVDKKMGFRCGLVVENAEYASSDEDEEDIPMFERVKKGTVLVAWHPSGEEEVVPEKNVHLADRSLMPGDVVRRLIEGQENQRGFVCDTSVTCHVQLLGQNRVICDVDSRNLKPILYFDTDPGDVYLNSWIGKIEQVVDQVTLMFPDGARCRMDDQMQLYNFEDINDKRDPETIFCNATYYPGQQLRGCLCDFESATWLKVTKAHSAETCGKTRRKKHSTDKEVVVTVEEVEPRSINVHWMCRGFSQVTELPDKIGPPPKVITGDDIKKLQKLHCFESCSVQIGDKGFYALTESDIVQPVPTRAKKSPLHYVMKQLHNGGAINEKNKLNELRSHSNTDKPPPTNCHNIAPVDSIDNSGSGGDAVEDMQAAGGDDVKNCAVAVAKYLQEELACVSCDSEGGDDNDTDSDSSTSAKSNSSLPTTTGGKGRKRSGKKKAAVTTAAPPMGQGKSHKRKRQKQQQAKKMCGALSRASRQELRPGDQVAVEVLYTFSRVTVMWQDGTLEKDIPSTDLFPVHHLDELEFFPGDFVVPADGEDKTHTYGVVERMDHFGRTCMVHWMRPYDEGQGDRPTESIVPEEVSVYDIKDHPDYKFRPGHVVVRVGGFKGENDQGVAAGQVRELGCDGHMLIEWVDGTCSHCYPQELFLMGDELSELDSSSESDFDSFDGSADESDASWETEEEVEMSNSENGENEDSNGTSQGSEEAHRLLQTNQQLDAVRMSLIKICQVLSPSTPQLNSIPVYREILHAYRECRELDSLLSSSYFNTPMLLDLIAAIRGDLKREKTAKLGRKVLEKYHLNTRTQQQGDADGLPLEAHISENGNSVEEGAAVAMAMTGEATRKVAVDKGDCSDICALGDKDNIPMDVLHNGTSADMGIGDIAETAPLKDTSDTAGKSPVDTGVSLDDVVASSDDSAVSPTLSKKAHELCCLVCQILTKQIEAAMAELRRREAHTPDAVKDTGSTSTLVAGELHHVSPTTEDGDVLPPPEMSSINEAPAVFEPTSDGDPCAAVQTSPERPTQNMQLPLAGEDQSPAPDGVAMTTPETPQTPAEIRSKLECNLRGFTLEETAPDSHKYKYFDQQPTDRKSFFTAVRKEMKLLRTSLPKGIFVKGYEDRMDLFTVMIVGPAKTPYDDGLFFFDVHLPNEYPNMPPDFHYISYCNDRLNPNLYEDGKVCVSLLGTWAGKGTEMWTSKSSLLQVLISIQGLILVGEPYYNEAGYEKQKGSQQAHENSRMYNEMAILKMIQSMSCMLQNPPAMFEGEVMEHMSLCVPRMIQRLEHWMQMSEQDMTTNPEHIAEASCESVTPSSLGMKPEFPLLPVSKGFRLTLRKKLEEFQSLLKAKGACSLPKDT</sequence>
<evidence type="ECO:0000259" key="4">
    <source>
        <dbReference type="PROSITE" id="PS50127"/>
    </source>
</evidence>
<feature type="compositionally biased region" description="Polar residues" evidence="3">
    <location>
        <begin position="1020"/>
        <end position="1030"/>
    </location>
</feature>
<evidence type="ECO:0000256" key="1">
    <source>
        <dbReference type="ARBA" id="ARBA00022679"/>
    </source>
</evidence>
<dbReference type="Pfam" id="PF00179">
    <property type="entry name" value="UQ_con"/>
    <property type="match status" value="1"/>
</dbReference>
<feature type="compositionally biased region" description="Acidic residues" evidence="3">
    <location>
        <begin position="666"/>
        <end position="693"/>
    </location>
</feature>
<feature type="compositionally biased region" description="Basic residues" evidence="3">
    <location>
        <begin position="438"/>
        <end position="448"/>
    </location>
</feature>
<evidence type="ECO:0000256" key="3">
    <source>
        <dbReference type="SAM" id="MobiDB-lite"/>
    </source>
</evidence>
<dbReference type="PROSITE" id="PS50127">
    <property type="entry name" value="UBC_2"/>
    <property type="match status" value="1"/>
</dbReference>
<dbReference type="SUPFAM" id="SSF54495">
    <property type="entry name" value="UBC-like"/>
    <property type="match status" value="1"/>
</dbReference>
<dbReference type="InterPro" id="IPR057734">
    <property type="entry name" value="UBE2O-like_SH3-C"/>
</dbReference>
<feature type="compositionally biased region" description="Low complexity" evidence="3">
    <location>
        <begin position="420"/>
        <end position="435"/>
    </location>
</feature>
<evidence type="ECO:0000313" key="6">
    <source>
        <dbReference type="Proteomes" id="UP001209878"/>
    </source>
</evidence>
<comment type="caution">
    <text evidence="5">The sequence shown here is derived from an EMBL/GenBank/DDBJ whole genome shotgun (WGS) entry which is preliminary data.</text>
</comment>
<dbReference type="PANTHER" id="PTHR46116:SF15">
    <property type="entry name" value="(E3-INDEPENDENT) E2 UBIQUITIN-CONJUGATING ENZYME"/>
    <property type="match status" value="1"/>
</dbReference>
<name>A0AAD9P2V1_RIDPI</name>
<dbReference type="SMART" id="SM00212">
    <property type="entry name" value="UBCc"/>
    <property type="match status" value="1"/>
</dbReference>
<dbReference type="InterPro" id="IPR057735">
    <property type="entry name" value="UBE2O-like_tSH3-B"/>
</dbReference>
<feature type="region of interest" description="Disordered" evidence="3">
    <location>
        <begin position="1011"/>
        <end position="1030"/>
    </location>
</feature>
<keyword evidence="6" id="KW-1185">Reference proteome</keyword>
<dbReference type="PANTHER" id="PTHR46116">
    <property type="entry name" value="(E3-INDEPENDENT) E2 UBIQUITIN-CONJUGATING ENZYME"/>
    <property type="match status" value="1"/>
</dbReference>
<feature type="region of interest" description="Disordered" evidence="3">
    <location>
        <begin position="979"/>
        <end position="1002"/>
    </location>
</feature>
<evidence type="ECO:0000256" key="2">
    <source>
        <dbReference type="ARBA" id="ARBA00022786"/>
    </source>
</evidence>
<dbReference type="InterPro" id="IPR016135">
    <property type="entry name" value="UBQ-conjugating_enzyme/RWD"/>
</dbReference>
<organism evidence="5 6">
    <name type="scientific">Ridgeia piscesae</name>
    <name type="common">Tubeworm</name>
    <dbReference type="NCBI Taxonomy" id="27915"/>
    <lineage>
        <taxon>Eukaryota</taxon>
        <taxon>Metazoa</taxon>
        <taxon>Spiralia</taxon>
        <taxon>Lophotrochozoa</taxon>
        <taxon>Annelida</taxon>
        <taxon>Polychaeta</taxon>
        <taxon>Sedentaria</taxon>
        <taxon>Canalipalpata</taxon>
        <taxon>Sabellida</taxon>
        <taxon>Siboglinidae</taxon>
        <taxon>Ridgeia</taxon>
    </lineage>
</organism>
<feature type="compositionally biased region" description="Acidic residues" evidence="3">
    <location>
        <begin position="410"/>
        <end position="419"/>
    </location>
</feature>
<dbReference type="InterPro" id="IPR057733">
    <property type="entry name" value="UBE2O-like_SH3-B"/>
</dbReference>
<proteinExistence type="predicted"/>
<dbReference type="Pfam" id="PF23044">
    <property type="entry name" value="SH3-C_UBE2O"/>
    <property type="match status" value="1"/>
</dbReference>
<feature type="domain" description="UBC core" evidence="4">
    <location>
        <begin position="1096"/>
        <end position="1256"/>
    </location>
</feature>
<feature type="region of interest" description="Disordered" evidence="3">
    <location>
        <begin position="1036"/>
        <end position="1057"/>
    </location>
</feature>
<gene>
    <name evidence="5" type="ORF">NP493_179g05021</name>
</gene>
<accession>A0AAD9P2V1</accession>
<feature type="region of interest" description="Disordered" evidence="3">
    <location>
        <begin position="408"/>
        <end position="487"/>
    </location>
</feature>
<dbReference type="GO" id="GO:0061631">
    <property type="term" value="F:ubiquitin conjugating enzyme activity"/>
    <property type="evidence" value="ECO:0007669"/>
    <property type="project" value="TreeGrafter"/>
</dbReference>
<dbReference type="Pfam" id="PF23046">
    <property type="entry name" value="tSH3-B_UBE2O"/>
    <property type="match status" value="1"/>
</dbReference>
<dbReference type="CDD" id="cd23837">
    <property type="entry name" value="UBCc_UBE2O"/>
    <property type="match status" value="1"/>
</dbReference>
<evidence type="ECO:0000313" key="5">
    <source>
        <dbReference type="EMBL" id="KAK2187120.1"/>
    </source>
</evidence>
<reference evidence="5" key="1">
    <citation type="journal article" date="2023" name="Mol. Biol. Evol.">
        <title>Third-Generation Sequencing Reveals the Adaptive Role of the Epigenome in Three Deep-Sea Polychaetes.</title>
        <authorList>
            <person name="Perez M."/>
            <person name="Aroh O."/>
            <person name="Sun Y."/>
            <person name="Lan Y."/>
            <person name="Juniper S.K."/>
            <person name="Young C.R."/>
            <person name="Angers B."/>
            <person name="Qian P.Y."/>
        </authorList>
    </citation>
    <scope>NUCLEOTIDE SEQUENCE</scope>
    <source>
        <strain evidence="5">R07B-5</strain>
    </source>
</reference>
<feature type="region of interest" description="Disordered" evidence="3">
    <location>
        <begin position="666"/>
        <end position="714"/>
    </location>
</feature>
<dbReference type="Proteomes" id="UP001209878">
    <property type="component" value="Unassembled WGS sequence"/>
</dbReference>
<protein>
    <recommendedName>
        <fullName evidence="4">UBC core domain-containing protein</fullName>
    </recommendedName>
</protein>
<dbReference type="EMBL" id="JAODUO010000178">
    <property type="protein sequence ID" value="KAK2187120.1"/>
    <property type="molecule type" value="Genomic_DNA"/>
</dbReference>
<dbReference type="Gene3D" id="3.10.110.10">
    <property type="entry name" value="Ubiquitin Conjugating Enzyme"/>
    <property type="match status" value="1"/>
</dbReference>
<dbReference type="Pfam" id="PF23043">
    <property type="entry name" value="SH3-B_UBE2O"/>
    <property type="match status" value="1"/>
</dbReference>
<dbReference type="InterPro" id="IPR000608">
    <property type="entry name" value="UBC"/>
</dbReference>
<keyword evidence="1" id="KW-0808">Transferase</keyword>
<feature type="compositionally biased region" description="Low complexity" evidence="3">
    <location>
        <begin position="449"/>
        <end position="460"/>
    </location>
</feature>
<feature type="region of interest" description="Disordered" evidence="3">
    <location>
        <begin position="344"/>
        <end position="380"/>
    </location>
</feature>